<dbReference type="EMBL" id="AP018176">
    <property type="protein sequence ID" value="BAY20195.1"/>
    <property type="molecule type" value="Genomic_DNA"/>
</dbReference>
<reference evidence="1 2" key="1">
    <citation type="submission" date="2017-06" db="EMBL/GenBank/DDBJ databases">
        <title>Genome sequencing of cyanobaciteial culture collection at National Institute for Environmental Studies (NIES).</title>
        <authorList>
            <person name="Hirose Y."/>
            <person name="Shimura Y."/>
            <person name="Fujisawa T."/>
            <person name="Nakamura Y."/>
            <person name="Kawachi M."/>
        </authorList>
    </citation>
    <scope>NUCLEOTIDE SEQUENCE [LARGE SCALE GENOMIC DNA]</scope>
    <source>
        <strain evidence="1 2">NIES-21</strain>
        <plasmid evidence="2">Plasmid2 dna</plasmid>
    </source>
</reference>
<name>A0A1Z4GRR0_9CYAN</name>
<dbReference type="Proteomes" id="UP000218287">
    <property type="component" value="Plasmid Plasmid2 dna"/>
</dbReference>
<proteinExistence type="predicted"/>
<evidence type="ECO:0000313" key="2">
    <source>
        <dbReference type="Proteomes" id="UP000218287"/>
    </source>
</evidence>
<protein>
    <submittedName>
        <fullName evidence="1">Uncharacterized protein</fullName>
    </submittedName>
</protein>
<gene>
    <name evidence="1" type="ORF">NIES21_60650</name>
</gene>
<evidence type="ECO:0000313" key="1">
    <source>
        <dbReference type="EMBL" id="BAY20195.1"/>
    </source>
</evidence>
<keyword evidence="2" id="KW-1185">Reference proteome</keyword>
<organism evidence="1 2">
    <name type="scientific">Anabaenopsis circularis NIES-21</name>
    <dbReference type="NCBI Taxonomy" id="1085406"/>
    <lineage>
        <taxon>Bacteria</taxon>
        <taxon>Bacillati</taxon>
        <taxon>Cyanobacteriota</taxon>
        <taxon>Cyanophyceae</taxon>
        <taxon>Nostocales</taxon>
        <taxon>Nodulariaceae</taxon>
        <taxon>Anabaenopsis</taxon>
    </lineage>
</organism>
<sequence>MKFSSVTVASVLTISIVLNIFAPVKPTTSQVPQLNIEEIPTNKLEIVKKRVDLIRLNGQRVKLIGRYTSKTWKPNPQSTGIADFQGLYTKSQIVLEDDTKVSIFPSGNKQSLRPLDEAESHNHQIVEAIGVVQFEAPLALNSQTRESFINLEQLRLYRD</sequence>
<accession>A0A1Z4GRR0</accession>
<keyword evidence="1" id="KW-0614">Plasmid</keyword>
<geneLocation type="plasmid" evidence="2">
    <name>Plasmid2 dna</name>
</geneLocation>
<dbReference type="AlphaFoldDB" id="A0A1Z4GRR0"/>